<dbReference type="AlphaFoldDB" id="A0A2S4LYH6"/>
<dbReference type="RefSeq" id="WP_103706835.1">
    <property type="nucleotide sequence ID" value="NZ_PQGA01000018.1"/>
</dbReference>
<dbReference type="EMBL" id="PQGA01000018">
    <property type="protein sequence ID" value="POR47487.1"/>
    <property type="molecule type" value="Genomic_DNA"/>
</dbReference>
<name>A0A2S4LYH6_9BURK</name>
<accession>A0A2S4LYH6</accession>
<dbReference type="InterPro" id="IPR008715">
    <property type="entry name" value="SAM-MeTfrase_NodS-like"/>
</dbReference>
<dbReference type="CDD" id="cd02440">
    <property type="entry name" value="AdoMet_MTases"/>
    <property type="match status" value="1"/>
</dbReference>
<dbReference type="SUPFAM" id="SSF53335">
    <property type="entry name" value="S-adenosyl-L-methionine-dependent methyltransferases"/>
    <property type="match status" value="1"/>
</dbReference>
<dbReference type="InterPro" id="IPR029063">
    <property type="entry name" value="SAM-dependent_MTases_sf"/>
</dbReference>
<dbReference type="OrthoDB" id="116799at2"/>
<sequence length="206" mass="23260">MARQPDSRAAYFDAQFANDIDLWRYRTSWYEARKRALTLAALPRARYRYGFEPGCATGELSAALARRCERLLCADFAPHAIDAARRRLEPFPHVQVEALVMPHDWPSQRFDLVVVSEIAYYLDHDACHALADRACAALDADGTLLCCHWRHGGESWMLDGATVGQAFAAAALRASLHRVVHMEDADFSLDTWSRDPVSVARRERQA</sequence>
<keyword evidence="2" id="KW-1185">Reference proteome</keyword>
<reference evidence="1 2" key="1">
    <citation type="submission" date="2018-01" db="EMBL/GenBank/DDBJ databases">
        <title>Genomic Encyclopedia of Type Strains, Phase III (KMG-III): the genomes of soil and plant-associated and newly described type strains.</title>
        <authorList>
            <person name="Whitman W."/>
        </authorList>
    </citation>
    <scope>NUCLEOTIDE SEQUENCE [LARGE SCALE GENOMIC DNA]</scope>
    <source>
        <strain evidence="1 2">JCM 18070</strain>
    </source>
</reference>
<proteinExistence type="predicted"/>
<dbReference type="GO" id="GO:0009312">
    <property type="term" value="P:oligosaccharide biosynthetic process"/>
    <property type="evidence" value="ECO:0007669"/>
    <property type="project" value="InterPro"/>
</dbReference>
<dbReference type="Pfam" id="PF05401">
    <property type="entry name" value="NodS"/>
    <property type="match status" value="1"/>
</dbReference>
<dbReference type="GO" id="GO:0008757">
    <property type="term" value="F:S-adenosylmethionine-dependent methyltransferase activity"/>
    <property type="evidence" value="ECO:0007669"/>
    <property type="project" value="InterPro"/>
</dbReference>
<evidence type="ECO:0000313" key="2">
    <source>
        <dbReference type="Proteomes" id="UP000237381"/>
    </source>
</evidence>
<dbReference type="Gene3D" id="3.40.50.150">
    <property type="entry name" value="Vaccinia Virus protein VP39"/>
    <property type="match status" value="1"/>
</dbReference>
<protein>
    <submittedName>
        <fullName evidence="1">Nodulation protein S (NodS)</fullName>
    </submittedName>
</protein>
<dbReference type="Proteomes" id="UP000237381">
    <property type="component" value="Unassembled WGS sequence"/>
</dbReference>
<organism evidence="1 2">
    <name type="scientific">Paraburkholderia eburnea</name>
    <dbReference type="NCBI Taxonomy" id="1189126"/>
    <lineage>
        <taxon>Bacteria</taxon>
        <taxon>Pseudomonadati</taxon>
        <taxon>Pseudomonadota</taxon>
        <taxon>Betaproteobacteria</taxon>
        <taxon>Burkholderiales</taxon>
        <taxon>Burkholderiaceae</taxon>
        <taxon>Paraburkholderia</taxon>
    </lineage>
</organism>
<gene>
    <name evidence="1" type="ORF">B0G62_11878</name>
</gene>
<evidence type="ECO:0000313" key="1">
    <source>
        <dbReference type="EMBL" id="POR47487.1"/>
    </source>
</evidence>
<comment type="caution">
    <text evidence="1">The sequence shown here is derived from an EMBL/GenBank/DDBJ whole genome shotgun (WGS) entry which is preliminary data.</text>
</comment>